<dbReference type="AlphaFoldDB" id="G0U066"/>
<evidence type="ECO:0000256" key="1">
    <source>
        <dbReference type="SAM" id="Phobius"/>
    </source>
</evidence>
<reference evidence="2" key="1">
    <citation type="journal article" date="2012" name="Proc. Natl. Acad. Sci. U.S.A.">
        <title>Antigenic diversity is generated by distinct evolutionary mechanisms in African trypanosome species.</title>
        <authorList>
            <person name="Jackson A.P."/>
            <person name="Berry A."/>
            <person name="Aslett M."/>
            <person name="Allison H.C."/>
            <person name="Burton P."/>
            <person name="Vavrova-Anderson J."/>
            <person name="Brown R."/>
            <person name="Browne H."/>
            <person name="Corton N."/>
            <person name="Hauser H."/>
            <person name="Gamble J."/>
            <person name="Gilderthorp R."/>
            <person name="Marcello L."/>
            <person name="McQuillan J."/>
            <person name="Otto T.D."/>
            <person name="Quail M.A."/>
            <person name="Sanders M.J."/>
            <person name="van Tonder A."/>
            <person name="Ginger M.L."/>
            <person name="Field M.C."/>
            <person name="Barry J.D."/>
            <person name="Hertz-Fowler C."/>
            <person name="Berriman M."/>
        </authorList>
    </citation>
    <scope>NUCLEOTIDE SEQUENCE</scope>
    <source>
        <strain evidence="2">Y486</strain>
    </source>
</reference>
<dbReference type="Gene3D" id="1.20.5.110">
    <property type="match status" value="1"/>
</dbReference>
<dbReference type="SUPFAM" id="SSF58038">
    <property type="entry name" value="SNARE fusion complex"/>
    <property type="match status" value="1"/>
</dbReference>
<dbReference type="VEuPathDB" id="TriTrypDB:TvY486_0800720"/>
<organism evidence="2">
    <name type="scientific">Trypanosoma vivax (strain Y486)</name>
    <dbReference type="NCBI Taxonomy" id="1055687"/>
    <lineage>
        <taxon>Eukaryota</taxon>
        <taxon>Discoba</taxon>
        <taxon>Euglenozoa</taxon>
        <taxon>Kinetoplastea</taxon>
        <taxon>Metakinetoplastina</taxon>
        <taxon>Trypanosomatida</taxon>
        <taxon>Trypanosomatidae</taxon>
        <taxon>Trypanosoma</taxon>
        <taxon>Duttonella</taxon>
    </lineage>
</organism>
<gene>
    <name evidence="2" type="ORF">TVY486_0800720</name>
</gene>
<dbReference type="OMA" id="KSQIYPR"/>
<keyword evidence="1" id="KW-0812">Transmembrane</keyword>
<dbReference type="EMBL" id="HE573024">
    <property type="protein sequence ID" value="CCC49464.1"/>
    <property type="molecule type" value="Genomic_DNA"/>
</dbReference>
<sequence>MDVQLEEMTNDLHTALEQLSKVAEDVVAAEALVDKKRAEAAVRPVMREARSKICLLRTELRRMTDSGVRERYEKICVDADERIQLISAEMKRQISRQQTSPRPTAYTEMREEKLLGEGCSQGTGFQNSQQVLRAAINVQNDMLMSLARTEKTINVTEESGQETLQALVRQSEQMYQVDQDLEGLQGDLDRAGRDVRWFFRQLAGDRCLLSLFGVLIVAMAVLMGVMIYKKRHAKKHEA</sequence>
<protein>
    <recommendedName>
        <fullName evidence="3">QA-SNARE protein</fullName>
    </recommendedName>
</protein>
<keyword evidence="1" id="KW-0472">Membrane</keyword>
<evidence type="ECO:0000313" key="2">
    <source>
        <dbReference type="EMBL" id="CCC49464.1"/>
    </source>
</evidence>
<proteinExistence type="predicted"/>
<keyword evidence="1" id="KW-1133">Transmembrane helix</keyword>
<evidence type="ECO:0008006" key="3">
    <source>
        <dbReference type="Google" id="ProtNLM"/>
    </source>
</evidence>
<name>G0U066_TRYVY</name>
<accession>G0U066</accession>
<feature type="transmembrane region" description="Helical" evidence="1">
    <location>
        <begin position="208"/>
        <end position="228"/>
    </location>
</feature>